<protein>
    <submittedName>
        <fullName evidence="1">Uncharacterized protein</fullName>
    </submittedName>
</protein>
<dbReference type="EMBL" id="CP012029">
    <property type="protein sequence ID" value="ALO27938.1"/>
    <property type="molecule type" value="Genomic_DNA"/>
</dbReference>
<dbReference type="PATRIC" id="fig|280505.15.peg.3672"/>
<reference evidence="1 2" key="1">
    <citation type="journal article" date="2015" name="PLoS Negl. Trop. Dis.">
        <title>Distribution of Plasmids in Distinct Leptospira Pathogenic Species.</title>
        <authorList>
            <person name="Wang Y."/>
            <person name="Zhuang X."/>
            <person name="Zhong Y."/>
            <person name="Zhang C."/>
            <person name="Zhang Y."/>
            <person name="Zeng L."/>
            <person name="Zhu Y."/>
            <person name="He P."/>
            <person name="Dong K."/>
            <person name="Pal U."/>
            <person name="Guo X."/>
            <person name="Qin J."/>
        </authorList>
    </citation>
    <scope>NUCLEOTIDE SEQUENCE [LARGE SCALE GENOMIC DNA]</scope>
    <source>
        <strain evidence="1 2">56604</strain>
    </source>
</reference>
<gene>
    <name evidence="1" type="ORF">LBBP_03769</name>
</gene>
<dbReference type="Proteomes" id="UP000058857">
    <property type="component" value="Chromosome 1"/>
</dbReference>
<name>A0A0S2IWB6_LEPBO</name>
<sequence length="47" mass="5734">MAKVKQSQRWQRSLSMENTLYLSRYYLPISYKRKLGNLNSKQLKVRQ</sequence>
<evidence type="ECO:0000313" key="2">
    <source>
        <dbReference type="Proteomes" id="UP000058857"/>
    </source>
</evidence>
<dbReference type="AlphaFoldDB" id="A0A0S2IWB6"/>
<proteinExistence type="predicted"/>
<accession>A0A0S2IWB6</accession>
<organism evidence="1">
    <name type="scientific">Leptospira borgpetersenii serovar Ballum</name>
    <dbReference type="NCBI Taxonomy" id="280505"/>
    <lineage>
        <taxon>Bacteria</taxon>
        <taxon>Pseudomonadati</taxon>
        <taxon>Spirochaetota</taxon>
        <taxon>Spirochaetia</taxon>
        <taxon>Leptospirales</taxon>
        <taxon>Leptospiraceae</taxon>
        <taxon>Leptospira</taxon>
    </lineage>
</organism>
<evidence type="ECO:0000313" key="1">
    <source>
        <dbReference type="EMBL" id="ALO27938.1"/>
    </source>
</evidence>